<feature type="compositionally biased region" description="Polar residues" evidence="6">
    <location>
        <begin position="141"/>
        <end position="152"/>
    </location>
</feature>
<reference evidence="8 9" key="1">
    <citation type="journal article" date="2016" name="Nat. Commun.">
        <title>Ectomycorrhizal ecology is imprinted in the genome of the dominant symbiotic fungus Cenococcum geophilum.</title>
        <authorList>
            <consortium name="DOE Joint Genome Institute"/>
            <person name="Peter M."/>
            <person name="Kohler A."/>
            <person name="Ohm R.A."/>
            <person name="Kuo A."/>
            <person name="Krutzmann J."/>
            <person name="Morin E."/>
            <person name="Arend M."/>
            <person name="Barry K.W."/>
            <person name="Binder M."/>
            <person name="Choi C."/>
            <person name="Clum A."/>
            <person name="Copeland A."/>
            <person name="Grisel N."/>
            <person name="Haridas S."/>
            <person name="Kipfer T."/>
            <person name="LaButti K."/>
            <person name="Lindquist E."/>
            <person name="Lipzen A."/>
            <person name="Maire R."/>
            <person name="Meier B."/>
            <person name="Mihaltcheva S."/>
            <person name="Molinier V."/>
            <person name="Murat C."/>
            <person name="Poggeler S."/>
            <person name="Quandt C.A."/>
            <person name="Sperisen C."/>
            <person name="Tritt A."/>
            <person name="Tisserant E."/>
            <person name="Crous P.W."/>
            <person name="Henrissat B."/>
            <person name="Nehls U."/>
            <person name="Egli S."/>
            <person name="Spatafora J.W."/>
            <person name="Grigoriev I.V."/>
            <person name="Martin F.M."/>
        </authorList>
    </citation>
    <scope>NUCLEOTIDE SEQUENCE [LARGE SCALE GENOMIC DNA]</scope>
    <source>
        <strain evidence="8 9">CBS 459.81</strain>
    </source>
</reference>
<dbReference type="SMART" id="SM00906">
    <property type="entry name" value="Fungal_trans"/>
    <property type="match status" value="1"/>
</dbReference>
<keyword evidence="5" id="KW-0539">Nucleus</keyword>
<feature type="region of interest" description="Disordered" evidence="6">
    <location>
        <begin position="61"/>
        <end position="109"/>
    </location>
</feature>
<dbReference type="Pfam" id="PF00172">
    <property type="entry name" value="Zn_clus"/>
    <property type="match status" value="1"/>
</dbReference>
<keyword evidence="4" id="KW-0804">Transcription</keyword>
<accession>A0A8E2E444</accession>
<dbReference type="SMART" id="SM00066">
    <property type="entry name" value="GAL4"/>
    <property type="match status" value="1"/>
</dbReference>
<evidence type="ECO:0000256" key="3">
    <source>
        <dbReference type="ARBA" id="ARBA00023125"/>
    </source>
</evidence>
<keyword evidence="2" id="KW-0805">Transcription regulation</keyword>
<keyword evidence="9" id="KW-1185">Reference proteome</keyword>
<dbReference type="AlphaFoldDB" id="A0A8E2E444"/>
<feature type="domain" description="Zn(2)-C6 fungal-type" evidence="7">
    <location>
        <begin position="21"/>
        <end position="50"/>
    </location>
</feature>
<evidence type="ECO:0000256" key="1">
    <source>
        <dbReference type="ARBA" id="ARBA00022723"/>
    </source>
</evidence>
<protein>
    <recommendedName>
        <fullName evidence="7">Zn(2)-C6 fungal-type domain-containing protein</fullName>
    </recommendedName>
</protein>
<dbReference type="GO" id="GO:0006351">
    <property type="term" value="P:DNA-templated transcription"/>
    <property type="evidence" value="ECO:0007669"/>
    <property type="project" value="InterPro"/>
</dbReference>
<feature type="compositionally biased region" description="Low complexity" evidence="6">
    <location>
        <begin position="69"/>
        <end position="84"/>
    </location>
</feature>
<dbReference type="CDD" id="cd00067">
    <property type="entry name" value="GAL4"/>
    <property type="match status" value="1"/>
</dbReference>
<dbReference type="GO" id="GO:0000981">
    <property type="term" value="F:DNA-binding transcription factor activity, RNA polymerase II-specific"/>
    <property type="evidence" value="ECO:0007669"/>
    <property type="project" value="InterPro"/>
</dbReference>
<dbReference type="EMBL" id="KV745159">
    <property type="protein sequence ID" value="OCK77035.1"/>
    <property type="molecule type" value="Genomic_DNA"/>
</dbReference>
<dbReference type="InterPro" id="IPR051127">
    <property type="entry name" value="Fungal_SecMet_Regulators"/>
</dbReference>
<dbReference type="OrthoDB" id="3266505at2759"/>
<organism evidence="8 9">
    <name type="scientific">Lepidopterella palustris CBS 459.81</name>
    <dbReference type="NCBI Taxonomy" id="1314670"/>
    <lineage>
        <taxon>Eukaryota</taxon>
        <taxon>Fungi</taxon>
        <taxon>Dikarya</taxon>
        <taxon>Ascomycota</taxon>
        <taxon>Pezizomycotina</taxon>
        <taxon>Dothideomycetes</taxon>
        <taxon>Pleosporomycetidae</taxon>
        <taxon>Mytilinidiales</taxon>
        <taxon>Argynnaceae</taxon>
        <taxon>Lepidopterella</taxon>
    </lineage>
</organism>
<name>A0A8E2E444_9PEZI</name>
<evidence type="ECO:0000256" key="5">
    <source>
        <dbReference type="ARBA" id="ARBA00023242"/>
    </source>
</evidence>
<evidence type="ECO:0000256" key="6">
    <source>
        <dbReference type="SAM" id="MobiDB-lite"/>
    </source>
</evidence>
<dbReference type="GO" id="GO:0005634">
    <property type="term" value="C:nucleus"/>
    <property type="evidence" value="ECO:0007669"/>
    <property type="project" value="TreeGrafter"/>
</dbReference>
<evidence type="ECO:0000313" key="9">
    <source>
        <dbReference type="Proteomes" id="UP000250266"/>
    </source>
</evidence>
<dbReference type="Pfam" id="PF04082">
    <property type="entry name" value="Fungal_trans"/>
    <property type="match status" value="1"/>
</dbReference>
<dbReference type="PANTHER" id="PTHR47424:SF3">
    <property type="entry name" value="REGULATORY PROTEIN GAL4"/>
    <property type="match status" value="1"/>
</dbReference>
<dbReference type="InterPro" id="IPR001138">
    <property type="entry name" value="Zn2Cys6_DnaBD"/>
</dbReference>
<dbReference type="Gene3D" id="4.10.240.10">
    <property type="entry name" value="Zn(2)-C6 fungal-type DNA-binding domain"/>
    <property type="match status" value="1"/>
</dbReference>
<feature type="region of interest" description="Disordered" evidence="6">
    <location>
        <begin position="264"/>
        <end position="295"/>
    </location>
</feature>
<evidence type="ECO:0000256" key="2">
    <source>
        <dbReference type="ARBA" id="ARBA00023015"/>
    </source>
</evidence>
<keyword evidence="3" id="KW-0238">DNA-binding</keyword>
<feature type="region of interest" description="Disordered" evidence="6">
    <location>
        <begin position="221"/>
        <end position="242"/>
    </location>
</feature>
<dbReference type="PANTHER" id="PTHR47424">
    <property type="entry name" value="REGULATORY PROTEIN GAL4"/>
    <property type="match status" value="1"/>
</dbReference>
<feature type="region of interest" description="Disordered" evidence="6">
    <location>
        <begin position="124"/>
        <end position="152"/>
    </location>
</feature>
<dbReference type="InterPro" id="IPR007219">
    <property type="entry name" value="XnlR_reg_dom"/>
</dbReference>
<dbReference type="GO" id="GO:0000978">
    <property type="term" value="F:RNA polymerase II cis-regulatory region sequence-specific DNA binding"/>
    <property type="evidence" value="ECO:0007669"/>
    <property type="project" value="TreeGrafter"/>
</dbReference>
<dbReference type="GO" id="GO:0008270">
    <property type="term" value="F:zinc ion binding"/>
    <property type="evidence" value="ECO:0007669"/>
    <property type="project" value="InterPro"/>
</dbReference>
<dbReference type="PROSITE" id="PS00463">
    <property type="entry name" value="ZN2_CY6_FUNGAL_1"/>
    <property type="match status" value="1"/>
</dbReference>
<evidence type="ECO:0000259" key="7">
    <source>
        <dbReference type="PROSITE" id="PS50048"/>
    </source>
</evidence>
<dbReference type="PROSITE" id="PS50048">
    <property type="entry name" value="ZN2_CY6_FUNGAL_2"/>
    <property type="match status" value="1"/>
</dbReference>
<evidence type="ECO:0000313" key="8">
    <source>
        <dbReference type="EMBL" id="OCK77035.1"/>
    </source>
</evidence>
<evidence type="ECO:0000256" key="4">
    <source>
        <dbReference type="ARBA" id="ARBA00023163"/>
    </source>
</evidence>
<gene>
    <name evidence="8" type="ORF">K432DRAFT_445621</name>
</gene>
<dbReference type="GO" id="GO:0000435">
    <property type="term" value="P:positive regulation of transcription from RNA polymerase II promoter by galactose"/>
    <property type="evidence" value="ECO:0007669"/>
    <property type="project" value="TreeGrafter"/>
</dbReference>
<dbReference type="CDD" id="cd12148">
    <property type="entry name" value="fungal_TF_MHR"/>
    <property type="match status" value="1"/>
</dbReference>
<keyword evidence="1" id="KW-0479">Metal-binding</keyword>
<dbReference type="InterPro" id="IPR036864">
    <property type="entry name" value="Zn2-C6_fun-type_DNA-bd_sf"/>
</dbReference>
<dbReference type="Proteomes" id="UP000250266">
    <property type="component" value="Unassembled WGS sequence"/>
</dbReference>
<sequence length="866" mass="96525">MNSMEPPRLPHGTRRRYVSRACLNCRVRKVKCSEERPCERCRTADETCEYVASRRGYRRHSKSLGVEIQPQTSTTPSQPSQTTPREVSRLPPTPEQSQPPSAGLQYLSPRDPQLFQEPTHLSVLEPYASPSGPDMPAREAQLTTRDNPVSVSDSQLTFSGSHMSDIDPLLCLSRAASMSTPYDTNRPEIQRLASMLQEMGERLSAVEREQLLLKRKLFSAQPSQNTPATDGTILSPSGESEAGNTLEANAEIELHTSLSRTIDVLDGTLRTKPSPNGTTHSRRPSENHTSLGDYEVLSPCGSKTIVSSPESNPKLQNVPSLRRAIDLWFSYINPNLPFINENQFRAQFENHLITGGNESDGRSKDIFVVLANLIYAEAMLLSEKSPAASPIPGWSEFCYADRILSRLSWLSRGNIQIIQCLIIKSRYLSTIQRIRSSYDTMSKVVQICFYIGLHNQPRWGSLSPFEIAMRQRVFWCVFYMDRGIALAAGLPYLLRQSDFNVDFPRATDDKQLFPNRPLPEETPSTSYIPYLASLVNWAKLCTNMWDAMFSANAPKPAGEELITALDTEILYSICQLPPSLQWDPAAFVKNNHAHDFPQYVRRQMCLSHLHTNHLRLVMRHKTLVTLTCSRKLATESVWIATSSIDAIASYRASTSNIPNSMFRFSAVMYLTAAIIPLICAIVQESSTNPHTAVRDEVVRAFDKALNIMRDIAPGFGIAQLMLNRLDPAVGVARQMIERRKTDERMSEVDNAAAEGMGIDAGQNLLELFREFEKPRDEVSGNQETLFWGDGFAAGLGSGDAGPGVGGAAVTTTAGFDSMDLNAAWNSGDDHSRGVANWYTHPCAYLLYGLLTVRKLSRWTSKRPPPL</sequence>
<dbReference type="SUPFAM" id="SSF57701">
    <property type="entry name" value="Zn2/Cys6 DNA-binding domain"/>
    <property type="match status" value="1"/>
</dbReference>
<proteinExistence type="predicted"/>